<dbReference type="AlphaFoldDB" id="A0A6A4T5E7"/>
<name>A0A6A4T5E7_SCOMX</name>
<comment type="caution">
    <text evidence="1">The sequence shown here is derived from an EMBL/GenBank/DDBJ whole genome shotgun (WGS) entry which is preliminary data.</text>
</comment>
<reference evidence="1 2" key="1">
    <citation type="submission" date="2019-06" db="EMBL/GenBank/DDBJ databases">
        <title>Draft genomes of female and male turbot (Scophthalmus maximus).</title>
        <authorList>
            <person name="Xu H."/>
            <person name="Xu X.-W."/>
            <person name="Shao C."/>
            <person name="Chen S."/>
        </authorList>
    </citation>
    <scope>NUCLEOTIDE SEQUENCE [LARGE SCALE GENOMIC DNA]</scope>
    <source>
        <strain evidence="1">Ysfricsl-2016a</strain>
        <tissue evidence="1">Blood</tissue>
    </source>
</reference>
<organism evidence="1 2">
    <name type="scientific">Scophthalmus maximus</name>
    <name type="common">Turbot</name>
    <name type="synonym">Psetta maxima</name>
    <dbReference type="NCBI Taxonomy" id="52904"/>
    <lineage>
        <taxon>Eukaryota</taxon>
        <taxon>Metazoa</taxon>
        <taxon>Chordata</taxon>
        <taxon>Craniata</taxon>
        <taxon>Vertebrata</taxon>
        <taxon>Euteleostomi</taxon>
        <taxon>Actinopterygii</taxon>
        <taxon>Neopterygii</taxon>
        <taxon>Teleostei</taxon>
        <taxon>Neoteleostei</taxon>
        <taxon>Acanthomorphata</taxon>
        <taxon>Carangaria</taxon>
        <taxon>Pleuronectiformes</taxon>
        <taxon>Pleuronectoidei</taxon>
        <taxon>Scophthalmidae</taxon>
        <taxon>Scophthalmus</taxon>
    </lineage>
</organism>
<dbReference type="Gene3D" id="2.60.120.200">
    <property type="match status" value="1"/>
</dbReference>
<accession>A0A6A4T5E7</accession>
<dbReference type="Proteomes" id="UP000438429">
    <property type="component" value="Unassembled WGS sequence"/>
</dbReference>
<gene>
    <name evidence="1" type="ORF">F2P81_004143</name>
</gene>
<evidence type="ECO:0000313" key="1">
    <source>
        <dbReference type="EMBL" id="KAF0042806.1"/>
    </source>
</evidence>
<dbReference type="EMBL" id="VEVO01000004">
    <property type="protein sequence ID" value="KAF0042806.1"/>
    <property type="molecule type" value="Genomic_DNA"/>
</dbReference>
<protein>
    <submittedName>
        <fullName evidence="1">Uncharacterized protein</fullName>
    </submittedName>
</protein>
<sequence length="172" mass="19398">MSSFHIQSVFSPAKELGEYNFAKQVNYGGRSFQSLFDFPAQTASLSTKPPCSAAAFLSLFSLSSPLLLMGKEGVIRIRKQLRLSWRQDVRRAVHAPAHITEKVVQLFRRKSEFTFLASIQQKSSTSGVIFSIHESEHRLLEKRNPVPNSVFSRNVFPVGIQSYGNGDLRRHT</sequence>
<evidence type="ECO:0000313" key="2">
    <source>
        <dbReference type="Proteomes" id="UP000438429"/>
    </source>
</evidence>
<proteinExistence type="predicted"/>